<dbReference type="InterPro" id="IPR029021">
    <property type="entry name" value="Prot-tyrosine_phosphatase-like"/>
</dbReference>
<comment type="caution">
    <text evidence="9">The sequence shown here is derived from an EMBL/GenBank/DDBJ whole genome shotgun (WGS) entry which is preliminary data.</text>
</comment>
<evidence type="ECO:0000259" key="7">
    <source>
        <dbReference type="PROSITE" id="PS50055"/>
    </source>
</evidence>
<dbReference type="InterPro" id="IPR000242">
    <property type="entry name" value="PTP_cat"/>
</dbReference>
<dbReference type="PANTHER" id="PTHR19134:SF449">
    <property type="entry name" value="TYROSINE-PROTEIN PHOSPHATASE 1"/>
    <property type="match status" value="1"/>
</dbReference>
<evidence type="ECO:0000259" key="8">
    <source>
        <dbReference type="PROSITE" id="PS50056"/>
    </source>
</evidence>
<evidence type="ECO:0000256" key="6">
    <source>
        <dbReference type="ARBA" id="ARBA00023026"/>
    </source>
</evidence>
<dbReference type="AlphaFoldDB" id="A0A2G4U3I7"/>
<comment type="subcellular location">
    <subcellularLocation>
        <location evidence="1">Secreted</location>
    </subcellularLocation>
</comment>
<dbReference type="GO" id="GO:0005576">
    <property type="term" value="C:extracellular region"/>
    <property type="evidence" value="ECO:0007669"/>
    <property type="project" value="UniProtKB-SubCell"/>
</dbReference>
<dbReference type="PANTHER" id="PTHR19134">
    <property type="entry name" value="RECEPTOR-TYPE TYROSINE-PROTEIN PHOSPHATASE"/>
    <property type="match status" value="1"/>
</dbReference>
<dbReference type="PROSITE" id="PS50055">
    <property type="entry name" value="TYR_PHOSPHATASE_PTP"/>
    <property type="match status" value="1"/>
</dbReference>
<evidence type="ECO:0000256" key="2">
    <source>
        <dbReference type="ARBA" id="ARBA00013064"/>
    </source>
</evidence>
<dbReference type="PRINTS" id="PR00700">
    <property type="entry name" value="PRTYPHPHTASE"/>
</dbReference>
<sequence>MPRVKPTPLDFSILPPDKNAWTLTKAEAEIEKFKEMLTEHQADLNKKINWENKDYQLAKINEENQRYNDIGTFLKTAITAPDGTYFPANYINLGTDKGVIRSQYPTVEGVTNFKAMLAERRITIVVVIADSNMLDDPLGKYQKEYPAYFANKENLVTYIDKPTNNIEIDCYQMPFKDGNNKTIPINFAHIKNWKDHTALGKNEIKELAGIVINLHQRAFDNFKRQGSQAINAPVKALPVIHCSAGVGRTGQLIAAMELVNKKSALSLETIIKTLREEGSPAMVQRSAQMDVLIDLAKDLNKPLWTKDEQHSTWQQASTSHPVNYL</sequence>
<evidence type="ECO:0000313" key="10">
    <source>
        <dbReference type="Proteomes" id="UP000229378"/>
    </source>
</evidence>
<dbReference type="InterPro" id="IPR000387">
    <property type="entry name" value="Tyr_Pase_dom"/>
</dbReference>
<feature type="domain" description="Tyrosine specific protein phosphatases" evidence="8">
    <location>
        <begin position="205"/>
        <end position="277"/>
    </location>
</feature>
<gene>
    <name evidence="9" type="ORF">CS533_08470</name>
</gene>
<dbReference type="Pfam" id="PF00102">
    <property type="entry name" value="Y_phosphatase"/>
    <property type="match status" value="1"/>
</dbReference>
<evidence type="ECO:0000256" key="4">
    <source>
        <dbReference type="ARBA" id="ARBA00022801"/>
    </source>
</evidence>
<reference evidence="9 10" key="1">
    <citation type="submission" date="2017-10" db="EMBL/GenBank/DDBJ databases">
        <authorList>
            <person name="Banno H."/>
            <person name="Chua N.-H."/>
        </authorList>
    </citation>
    <scope>NUCLEOTIDE SEQUENCE [LARGE SCALE GENOMIC DNA]</scope>
    <source>
        <strain evidence="9 10">SCPM-O-B-7607</strain>
    </source>
</reference>
<dbReference type="SMART" id="SM00404">
    <property type="entry name" value="PTPc_motif"/>
    <property type="match status" value="1"/>
</dbReference>
<keyword evidence="6" id="KW-0843">Virulence</keyword>
<dbReference type="InterPro" id="IPR050348">
    <property type="entry name" value="Protein-Tyr_Phosphatase"/>
</dbReference>
<dbReference type="Gene3D" id="3.90.190.10">
    <property type="entry name" value="Protein tyrosine phosphatase superfamily"/>
    <property type="match status" value="1"/>
</dbReference>
<evidence type="ECO:0000313" key="9">
    <source>
        <dbReference type="EMBL" id="PHZ27885.1"/>
    </source>
</evidence>
<dbReference type="Proteomes" id="UP000229378">
    <property type="component" value="Unassembled WGS sequence"/>
</dbReference>
<dbReference type="SMART" id="SM00194">
    <property type="entry name" value="PTPc"/>
    <property type="match status" value="1"/>
</dbReference>
<dbReference type="GO" id="GO:0004725">
    <property type="term" value="F:protein tyrosine phosphatase activity"/>
    <property type="evidence" value="ECO:0007669"/>
    <property type="project" value="UniProtKB-EC"/>
</dbReference>
<dbReference type="PROSITE" id="PS00383">
    <property type="entry name" value="TYR_PHOSPHATASE_1"/>
    <property type="match status" value="1"/>
</dbReference>
<protein>
    <recommendedName>
        <fullName evidence="2">protein-tyrosine-phosphatase</fullName>
        <ecNumber evidence="2">3.1.3.48</ecNumber>
    </recommendedName>
</protein>
<evidence type="ECO:0000256" key="1">
    <source>
        <dbReference type="ARBA" id="ARBA00004613"/>
    </source>
</evidence>
<keyword evidence="3" id="KW-0964">Secreted</keyword>
<dbReference type="SUPFAM" id="SSF52799">
    <property type="entry name" value="(Phosphotyrosine protein) phosphatases II"/>
    <property type="match status" value="1"/>
</dbReference>
<name>A0A2G4U3I7_YERBE</name>
<dbReference type="RefSeq" id="WP_005277822.1">
    <property type="nucleotide sequence ID" value="NZ_PEHN01000006.1"/>
</dbReference>
<dbReference type="PROSITE" id="PS50056">
    <property type="entry name" value="TYR_PHOSPHATASE_2"/>
    <property type="match status" value="1"/>
</dbReference>
<dbReference type="PRINTS" id="PR01371">
    <property type="entry name" value="BACYPHPHTASE"/>
</dbReference>
<dbReference type="InterPro" id="IPR016130">
    <property type="entry name" value="Tyr_Pase_AS"/>
</dbReference>
<dbReference type="EMBL" id="PEHN01000006">
    <property type="protein sequence ID" value="PHZ27885.1"/>
    <property type="molecule type" value="Genomic_DNA"/>
</dbReference>
<keyword evidence="4" id="KW-0378">Hydrolase</keyword>
<accession>A0A2G4U3I7</accession>
<feature type="domain" description="Tyrosine-protein phosphatase" evidence="7">
    <location>
        <begin position="61"/>
        <end position="299"/>
    </location>
</feature>
<proteinExistence type="predicted"/>
<dbReference type="EC" id="3.1.3.48" evidence="2"/>
<dbReference type="InterPro" id="IPR003546">
    <property type="entry name" value="Tyr_Pase_SptP/YopH"/>
</dbReference>
<keyword evidence="5" id="KW-0904">Protein phosphatase</keyword>
<dbReference type="InterPro" id="IPR003595">
    <property type="entry name" value="Tyr_Pase_cat"/>
</dbReference>
<organism evidence="9 10">
    <name type="scientific">Yersinia bercovieri</name>
    <dbReference type="NCBI Taxonomy" id="634"/>
    <lineage>
        <taxon>Bacteria</taxon>
        <taxon>Pseudomonadati</taxon>
        <taxon>Pseudomonadota</taxon>
        <taxon>Gammaproteobacteria</taxon>
        <taxon>Enterobacterales</taxon>
        <taxon>Yersiniaceae</taxon>
        <taxon>Yersinia</taxon>
    </lineage>
</organism>
<evidence type="ECO:0000256" key="5">
    <source>
        <dbReference type="ARBA" id="ARBA00022912"/>
    </source>
</evidence>
<evidence type="ECO:0000256" key="3">
    <source>
        <dbReference type="ARBA" id="ARBA00022525"/>
    </source>
</evidence>